<evidence type="ECO:0000256" key="1">
    <source>
        <dbReference type="SAM" id="Phobius"/>
    </source>
</evidence>
<sequence length="126" mass="13229">MSMKKVLTYARPAALVLAMALSAAVLVGGATKALPALAQADTVAKSALGLVAFSSAIVLFGWVVYFLALTSIVVAARGWSFFAFAPVSRCHSLGGWLCHSWNFFSVGGQQEGLRVLGFEIALQGHL</sequence>
<evidence type="ECO:0000313" key="2">
    <source>
        <dbReference type="EMBL" id="KVP98047.1"/>
    </source>
</evidence>
<comment type="caution">
    <text evidence="2">The sequence shown here is derived from an EMBL/GenBank/DDBJ whole genome shotgun (WGS) entry which is preliminary data.</text>
</comment>
<reference evidence="2 3" key="1">
    <citation type="submission" date="2015-11" db="EMBL/GenBank/DDBJ databases">
        <title>Expanding the genomic diversity of Burkholderia species for the development of highly accurate diagnostics.</title>
        <authorList>
            <person name="Sahl J."/>
            <person name="Keim P."/>
            <person name="Wagner D."/>
        </authorList>
    </citation>
    <scope>NUCLEOTIDE SEQUENCE [LARGE SCALE GENOMIC DNA]</scope>
    <source>
        <strain evidence="2 3">MSMB1808WGS</strain>
    </source>
</reference>
<keyword evidence="3" id="KW-1185">Reference proteome</keyword>
<dbReference type="AlphaFoldDB" id="A0AAW3MTW1"/>
<name>A0AAW3MTW1_9BURK</name>
<protein>
    <submittedName>
        <fullName evidence="2">Uncharacterized protein</fullName>
    </submittedName>
</protein>
<dbReference type="EMBL" id="LPBJ01000047">
    <property type="protein sequence ID" value="KVP98047.1"/>
    <property type="molecule type" value="Genomic_DNA"/>
</dbReference>
<gene>
    <name evidence="2" type="ORF">WJ96_05615</name>
</gene>
<dbReference type="Proteomes" id="UP000056453">
    <property type="component" value="Unassembled WGS sequence"/>
</dbReference>
<feature type="transmembrane region" description="Helical" evidence="1">
    <location>
        <begin position="50"/>
        <end position="76"/>
    </location>
</feature>
<proteinExistence type="predicted"/>
<accession>A0AAW3MTW1</accession>
<evidence type="ECO:0000313" key="3">
    <source>
        <dbReference type="Proteomes" id="UP000056453"/>
    </source>
</evidence>
<keyword evidence="1" id="KW-0472">Membrane</keyword>
<keyword evidence="1" id="KW-0812">Transmembrane</keyword>
<keyword evidence="1" id="KW-1133">Transmembrane helix</keyword>
<organism evidence="2 3">
    <name type="scientific">Burkholderia ubonensis</name>
    <dbReference type="NCBI Taxonomy" id="101571"/>
    <lineage>
        <taxon>Bacteria</taxon>
        <taxon>Pseudomonadati</taxon>
        <taxon>Pseudomonadota</taxon>
        <taxon>Betaproteobacteria</taxon>
        <taxon>Burkholderiales</taxon>
        <taxon>Burkholderiaceae</taxon>
        <taxon>Burkholderia</taxon>
        <taxon>Burkholderia cepacia complex</taxon>
    </lineage>
</organism>